<evidence type="ECO:0000313" key="3">
    <source>
        <dbReference type="Proteomes" id="UP000654471"/>
    </source>
</evidence>
<protein>
    <submittedName>
        <fullName evidence="2">Uncharacterized protein</fullName>
    </submittedName>
</protein>
<proteinExistence type="predicted"/>
<accession>A0ABQ2VRI2</accession>
<reference evidence="3" key="1">
    <citation type="journal article" date="2019" name="Int. J. Syst. Evol. Microbiol.">
        <title>The Global Catalogue of Microorganisms (GCM) 10K type strain sequencing project: providing services to taxonomists for standard genome sequencing and annotation.</title>
        <authorList>
            <consortium name="The Broad Institute Genomics Platform"/>
            <consortium name="The Broad Institute Genome Sequencing Center for Infectious Disease"/>
            <person name="Wu L."/>
            <person name="Ma J."/>
        </authorList>
    </citation>
    <scope>NUCLEOTIDE SEQUENCE [LARGE SCALE GENOMIC DNA]</scope>
    <source>
        <strain evidence="3">JCM 3399</strain>
    </source>
</reference>
<keyword evidence="3" id="KW-1185">Reference proteome</keyword>
<comment type="caution">
    <text evidence="2">The sequence shown here is derived from an EMBL/GenBank/DDBJ whole genome shotgun (WGS) entry which is preliminary data.</text>
</comment>
<organism evidence="2 3">
    <name type="scientific">Streptomyces albospinus</name>
    <dbReference type="NCBI Taxonomy" id="285515"/>
    <lineage>
        <taxon>Bacteria</taxon>
        <taxon>Bacillati</taxon>
        <taxon>Actinomycetota</taxon>
        <taxon>Actinomycetes</taxon>
        <taxon>Kitasatosporales</taxon>
        <taxon>Streptomycetaceae</taxon>
        <taxon>Streptomyces</taxon>
    </lineage>
</organism>
<sequence length="99" mass="10951">MSSWAKADLAKLYAALPWSAEALEGWDRTTETGGGYYESHRPDSAGRTDTERQLVDEMRARVLEPAERVVTHEFWSTCDDVPTARSALKHAATGDPDPS</sequence>
<feature type="region of interest" description="Disordered" evidence="1">
    <location>
        <begin position="31"/>
        <end position="50"/>
    </location>
</feature>
<evidence type="ECO:0000256" key="1">
    <source>
        <dbReference type="SAM" id="MobiDB-lite"/>
    </source>
</evidence>
<gene>
    <name evidence="2" type="ORF">GCM10010211_83620</name>
</gene>
<evidence type="ECO:0000313" key="2">
    <source>
        <dbReference type="EMBL" id="GGV03627.1"/>
    </source>
</evidence>
<name>A0ABQ2VRI2_9ACTN</name>
<feature type="compositionally biased region" description="Basic and acidic residues" evidence="1">
    <location>
        <begin position="38"/>
        <end position="50"/>
    </location>
</feature>
<dbReference type="Proteomes" id="UP000654471">
    <property type="component" value="Unassembled WGS sequence"/>
</dbReference>
<dbReference type="EMBL" id="BMRP01000087">
    <property type="protein sequence ID" value="GGV03627.1"/>
    <property type="molecule type" value="Genomic_DNA"/>
</dbReference>
<dbReference type="RefSeq" id="WP_189308609.1">
    <property type="nucleotide sequence ID" value="NZ_BMRP01000087.1"/>
</dbReference>